<proteinExistence type="predicted"/>
<sequence>MSKPSQSRFPHLVTTEATPTLSRISVVKSAEVPALSEKQGEATNHFVPMSKCIVKVFLVVFCLHDVLLLSSFRNHPSTPNLKISYMT</sequence>
<organism evidence="1">
    <name type="scientific">Solanum chacoense</name>
    <name type="common">Chaco potato</name>
    <dbReference type="NCBI Taxonomy" id="4108"/>
    <lineage>
        <taxon>Eukaryota</taxon>
        <taxon>Viridiplantae</taxon>
        <taxon>Streptophyta</taxon>
        <taxon>Embryophyta</taxon>
        <taxon>Tracheophyta</taxon>
        <taxon>Spermatophyta</taxon>
        <taxon>Magnoliopsida</taxon>
        <taxon>eudicotyledons</taxon>
        <taxon>Gunneridae</taxon>
        <taxon>Pentapetalae</taxon>
        <taxon>asterids</taxon>
        <taxon>lamiids</taxon>
        <taxon>Solanales</taxon>
        <taxon>Solanaceae</taxon>
        <taxon>Solanoideae</taxon>
        <taxon>Solaneae</taxon>
        <taxon>Solanum</taxon>
    </lineage>
</organism>
<name>A0A0V0GTC3_SOLCH</name>
<protein>
    <submittedName>
        <fullName evidence="1">Putative ovule protein</fullName>
    </submittedName>
</protein>
<dbReference type="EMBL" id="GEDG01031465">
    <property type="protein sequence ID" value="JAP11358.1"/>
    <property type="molecule type" value="Transcribed_RNA"/>
</dbReference>
<dbReference type="AlphaFoldDB" id="A0A0V0GTC3"/>
<evidence type="ECO:0000313" key="1">
    <source>
        <dbReference type="EMBL" id="JAP11358.1"/>
    </source>
</evidence>
<accession>A0A0V0GTC3</accession>
<reference evidence="1" key="1">
    <citation type="submission" date="2015-12" db="EMBL/GenBank/DDBJ databases">
        <title>Gene expression during late stages of embryo sac development: a critical building block for successful pollen-pistil interactions.</title>
        <authorList>
            <person name="Liu Y."/>
            <person name="Joly V."/>
            <person name="Sabar M."/>
            <person name="Matton D.P."/>
        </authorList>
    </citation>
    <scope>NUCLEOTIDE SEQUENCE</scope>
</reference>